<feature type="compositionally biased region" description="Basic residues" evidence="1">
    <location>
        <begin position="1722"/>
        <end position="1732"/>
    </location>
</feature>
<feature type="region of interest" description="Disordered" evidence="1">
    <location>
        <begin position="107"/>
        <end position="372"/>
    </location>
</feature>
<feature type="compositionally biased region" description="Low complexity" evidence="1">
    <location>
        <begin position="54"/>
        <end position="71"/>
    </location>
</feature>
<feature type="compositionally biased region" description="Acidic residues" evidence="1">
    <location>
        <begin position="230"/>
        <end position="241"/>
    </location>
</feature>
<feature type="compositionally biased region" description="Basic and acidic residues" evidence="1">
    <location>
        <begin position="1518"/>
        <end position="1527"/>
    </location>
</feature>
<accession>A0A409XMZ6</accession>
<dbReference type="OrthoDB" id="25778at2759"/>
<dbReference type="PANTHER" id="PTHR13268">
    <property type="entry name" value="BREAST CARCINOMA AMPLIFIED SEQUENCE 3"/>
    <property type="match status" value="1"/>
</dbReference>
<feature type="compositionally biased region" description="Polar residues" evidence="1">
    <location>
        <begin position="42"/>
        <end position="53"/>
    </location>
</feature>
<reference evidence="3 4" key="1">
    <citation type="journal article" date="2018" name="Evol. Lett.">
        <title>Horizontal gene cluster transfer increased hallucinogenic mushroom diversity.</title>
        <authorList>
            <person name="Reynolds H.T."/>
            <person name="Vijayakumar V."/>
            <person name="Gluck-Thaler E."/>
            <person name="Korotkin H.B."/>
            <person name="Matheny P.B."/>
            <person name="Slot J.C."/>
        </authorList>
    </citation>
    <scope>NUCLEOTIDE SEQUENCE [LARGE SCALE GENOMIC DNA]</scope>
    <source>
        <strain evidence="3 4">2631</strain>
    </source>
</reference>
<feature type="region of interest" description="Disordered" evidence="1">
    <location>
        <begin position="659"/>
        <end position="679"/>
    </location>
</feature>
<feature type="compositionally biased region" description="Low complexity" evidence="1">
    <location>
        <begin position="1160"/>
        <end position="1169"/>
    </location>
</feature>
<evidence type="ECO:0000256" key="1">
    <source>
        <dbReference type="SAM" id="MobiDB-lite"/>
    </source>
</evidence>
<dbReference type="Proteomes" id="UP000283269">
    <property type="component" value="Unassembled WGS sequence"/>
</dbReference>
<dbReference type="Pfam" id="PF21034">
    <property type="entry name" value="BCAS3_WD40"/>
    <property type="match status" value="1"/>
</dbReference>
<feature type="region of interest" description="Disordered" evidence="1">
    <location>
        <begin position="1232"/>
        <end position="1260"/>
    </location>
</feature>
<gene>
    <name evidence="3" type="ORF">CVT25_008777</name>
</gene>
<dbReference type="STRING" id="93625.A0A409XMZ6"/>
<feature type="compositionally biased region" description="Polar residues" evidence="1">
    <location>
        <begin position="1235"/>
        <end position="1245"/>
    </location>
</feature>
<comment type="caution">
    <text evidence="3">The sequence shown here is derived from an EMBL/GenBank/DDBJ whole genome shotgun (WGS) entry which is preliminary data.</text>
</comment>
<dbReference type="EMBL" id="NHYD01001079">
    <property type="protein sequence ID" value="PPQ92152.1"/>
    <property type="molecule type" value="Genomic_DNA"/>
</dbReference>
<feature type="compositionally biased region" description="Low complexity" evidence="1">
    <location>
        <begin position="22"/>
        <end position="41"/>
    </location>
</feature>
<dbReference type="InterPro" id="IPR048382">
    <property type="entry name" value="BCAS3_WD40"/>
</dbReference>
<evidence type="ECO:0000313" key="3">
    <source>
        <dbReference type="EMBL" id="PPQ92152.1"/>
    </source>
</evidence>
<feature type="region of interest" description="Disordered" evidence="1">
    <location>
        <begin position="22"/>
        <end position="72"/>
    </location>
</feature>
<dbReference type="GO" id="GO:0005737">
    <property type="term" value="C:cytoplasm"/>
    <property type="evidence" value="ECO:0007669"/>
    <property type="project" value="TreeGrafter"/>
</dbReference>
<dbReference type="InParanoid" id="A0A409XMZ6"/>
<feature type="compositionally biased region" description="Gly residues" evidence="1">
    <location>
        <begin position="109"/>
        <end position="134"/>
    </location>
</feature>
<feature type="compositionally biased region" description="Gly residues" evidence="1">
    <location>
        <begin position="256"/>
        <end position="284"/>
    </location>
</feature>
<proteinExistence type="predicted"/>
<feature type="domain" description="BCAS3 WD40" evidence="2">
    <location>
        <begin position="1044"/>
        <end position="1102"/>
    </location>
</feature>
<feature type="compositionally biased region" description="Gly residues" evidence="1">
    <location>
        <begin position="168"/>
        <end position="196"/>
    </location>
</feature>
<sequence length="1732" mass="179293">MPYFHSIYNRFANANTPPSFSFASSPANPFAPPFQSQPQSAHLPSQAQSPALHSNTSSSSSALSSSSSSSSVLDTLNRTIRGYYVPPSSVPSPPAVSRRRVTAVNFGRFSGGGGGGPADIPSGGPGPGGAGFGGRGRDDADADADARARRMQQEYEREYERDEEGEEGGGYGYGYGYGYGGSGANHGAGGGGGGKGNAYAAQESRHRSRYSVDLGVEHEEGERGEREERGEEDEEEEEEDGYGSGAETGAETGQEFGHGGVQARGQVGGYGYGYGHGGRGGGGTELAQATPPAHRGYESGFDARQQQQQQQQQQRAQAQAQMPRPTTTTQTRTQVQRSIRDGGGEEGESVVRRGAAQSSGAVRGAGAGAGAGTRRPFELAQVQAQAQAQAQSDGITWARWDVLNDRRVLVIAYPVGVQIWDTSDLKAIKEVVGVRFDASAAAEWGLLLGGGRAAEGTGRGGGRQAYANVRVVHAAVLPPPSRRALVGGSKDGFSDVRPLLGMLMETGEEDATGQGQGQGHGQEQQERKSIFVLYSLRTHHAVKLLPISGRAETFEASGDVVVLSTTMPPTLHILSTATFHTLHVIHSTSLEAFTTPPRVSPLAGSAAGVNPNSNVGGGFGHVTGPIASVSSSSPASNPSSGISLSIANAISNALYSPNSARNATAPSERGSASPDGLSAPVTPSYPAPVFALSHRLLAYASPAPGRSTASPGGAASPGAVTASSSPSLLGMGLNMASKASRRLSSSSSASGPSNAASSASSSPFSGMGLGVGGGIAGGGGMQAGLGKITNITQADVGHAALKVGESVFSGMKFLGGMAFEAAKSRVGSAAGSGVGVGSGTGSRQGAAGAAEGMGGRYVSRSAPDNADVDEAAARMLRERRYSSHNSAVSGVGAGAVSGSSATSSNSYLSSQPAPAVTPHTMGAVEYGHYVTVLDLAPLFSSALEGQDVESTINNASGLLLPTKIDEFNASRSQPVAGLRFAQDETSVGVITRDGHSVKVFKLRPTPSVMLGRRAAVTSGMSAEEAEAEAAVAARVEMERRKATQVYDLYRGRTSAVVEDVEWAKDGRWVAVGTRNRTVHVFAVNPYGGKSDVRSHLEGRVRNVDVIEHPMTSLTTIAKLRGTKSAQAQASAPLAFTFLSPNDVLSSPDLVPPRSPPPASRSPSSPKMSSTKQKRSTNFQDVLMFDPATGFLSLRRLTLDKHPVKDQSLAGGVVSSVHALGVTSISLPGMGGAGRLSSSPSTKGNLSTAVVGSGGSGATKSADVPMELTAKESIMATWDLQRNRDWAEIKSPIHPHVKSTSTANVGGTRDWLAEGEITTSSSSQRVLPRSLYLSHQFMFYTLGEDYHALIRRYQFDISGAKIDVRTQVEISAYSSPGAISSSGSGSSVGRGGPLIRDDSAFVQDFSSPSSHSHSRSLSIQRVSSSFDEPIASAISGRFFEPDHPYTNSHSRSQSAPAIPPILPMYPNGVGGVGGPSSSFRNAISIPIGRKMAGIGDGVSEGVARIRREMMYKAKAGSGARRDREREENSGQPLVPLEFDEADEDFVVGNGAKDGSLASSGILTGNNRPNADYGPNAVHPHSSYMQQQQHLQLASDVDGGDVVGAVDEEIWDGGWDMQDRLAVEEQEGFYELDGRGVGLGLGMGMSMSMGASGGGGGTGTVYSSSSGADTERGAGAGIGQGGVETVPADEGAQEGAAMHLQQQQPRNDSLIDLESSFVSPSVKSARKTRQKRRG</sequence>
<feature type="region of interest" description="Disordered" evidence="1">
    <location>
        <begin position="1650"/>
        <end position="1732"/>
    </location>
</feature>
<feature type="compositionally biased region" description="Pro residues" evidence="1">
    <location>
        <begin position="1149"/>
        <end position="1159"/>
    </location>
</feature>
<organism evidence="3 4">
    <name type="scientific">Psilocybe cyanescens</name>
    <dbReference type="NCBI Taxonomy" id="93625"/>
    <lineage>
        <taxon>Eukaryota</taxon>
        <taxon>Fungi</taxon>
        <taxon>Dikarya</taxon>
        <taxon>Basidiomycota</taxon>
        <taxon>Agaricomycotina</taxon>
        <taxon>Agaricomycetes</taxon>
        <taxon>Agaricomycetidae</taxon>
        <taxon>Agaricales</taxon>
        <taxon>Agaricineae</taxon>
        <taxon>Strophariaceae</taxon>
        <taxon>Psilocybe</taxon>
    </lineage>
</organism>
<feature type="compositionally biased region" description="Low complexity" evidence="1">
    <location>
        <begin position="303"/>
        <end position="337"/>
    </location>
</feature>
<feature type="region of interest" description="Disordered" evidence="1">
    <location>
        <begin position="1512"/>
        <end position="1531"/>
    </location>
</feature>
<feature type="compositionally biased region" description="Basic and acidic residues" evidence="1">
    <location>
        <begin position="215"/>
        <end position="229"/>
    </location>
</feature>
<name>A0A409XMZ6_PSICY</name>
<evidence type="ECO:0000259" key="2">
    <source>
        <dbReference type="Pfam" id="PF21034"/>
    </source>
</evidence>
<feature type="compositionally biased region" description="Gly residues" evidence="1">
    <location>
        <begin position="830"/>
        <end position="842"/>
    </location>
</feature>
<dbReference type="InterPro" id="IPR045142">
    <property type="entry name" value="BCAS3-like"/>
</dbReference>
<feature type="compositionally biased region" description="Low complexity" evidence="1">
    <location>
        <begin position="352"/>
        <end position="362"/>
    </location>
</feature>
<dbReference type="PANTHER" id="PTHR13268:SF0">
    <property type="entry name" value="BCAS3 MICROTUBULE ASSOCIATED CELL MIGRATION FACTOR"/>
    <property type="match status" value="1"/>
</dbReference>
<feature type="region of interest" description="Disordered" evidence="1">
    <location>
        <begin position="1146"/>
        <end position="1178"/>
    </location>
</feature>
<evidence type="ECO:0000313" key="4">
    <source>
        <dbReference type="Proteomes" id="UP000283269"/>
    </source>
</evidence>
<keyword evidence="4" id="KW-1185">Reference proteome</keyword>
<protein>
    <recommendedName>
        <fullName evidence="2">BCAS3 WD40 domain-containing protein</fullName>
    </recommendedName>
</protein>
<feature type="compositionally biased region" description="Basic and acidic residues" evidence="1">
    <location>
        <begin position="135"/>
        <end position="160"/>
    </location>
</feature>
<feature type="region of interest" description="Disordered" evidence="1">
    <location>
        <begin position="830"/>
        <end position="850"/>
    </location>
</feature>
<dbReference type="GO" id="GO:0006914">
    <property type="term" value="P:autophagy"/>
    <property type="evidence" value="ECO:0007669"/>
    <property type="project" value="InterPro"/>
</dbReference>
<dbReference type="GO" id="GO:0042594">
    <property type="term" value="P:response to starvation"/>
    <property type="evidence" value="ECO:0007669"/>
    <property type="project" value="TreeGrafter"/>
</dbReference>
<feature type="region of interest" description="Disordered" evidence="1">
    <location>
        <begin position="742"/>
        <end position="763"/>
    </location>
</feature>